<evidence type="ECO:0000313" key="3">
    <source>
        <dbReference type="Proteomes" id="UP000789901"/>
    </source>
</evidence>
<accession>A0ABN7WLJ7</accession>
<protein>
    <submittedName>
        <fullName evidence="2">42866_t:CDS:1</fullName>
    </submittedName>
</protein>
<comment type="caution">
    <text evidence="2">The sequence shown here is derived from an EMBL/GenBank/DDBJ whole genome shotgun (WGS) entry which is preliminary data.</text>
</comment>
<keyword evidence="3" id="KW-1185">Reference proteome</keyword>
<proteinExistence type="predicted"/>
<organism evidence="2 3">
    <name type="scientific">Gigaspora margarita</name>
    <dbReference type="NCBI Taxonomy" id="4874"/>
    <lineage>
        <taxon>Eukaryota</taxon>
        <taxon>Fungi</taxon>
        <taxon>Fungi incertae sedis</taxon>
        <taxon>Mucoromycota</taxon>
        <taxon>Glomeromycotina</taxon>
        <taxon>Glomeromycetes</taxon>
        <taxon>Diversisporales</taxon>
        <taxon>Gigasporaceae</taxon>
        <taxon>Gigaspora</taxon>
    </lineage>
</organism>
<feature type="region of interest" description="Disordered" evidence="1">
    <location>
        <begin position="84"/>
        <end position="104"/>
    </location>
</feature>
<dbReference type="EMBL" id="CAJVQB010049421">
    <property type="protein sequence ID" value="CAG8834470.1"/>
    <property type="molecule type" value="Genomic_DNA"/>
</dbReference>
<name>A0ABN7WLJ7_GIGMA</name>
<dbReference type="Proteomes" id="UP000789901">
    <property type="component" value="Unassembled WGS sequence"/>
</dbReference>
<evidence type="ECO:0000313" key="2">
    <source>
        <dbReference type="EMBL" id="CAG8834470.1"/>
    </source>
</evidence>
<sequence>RFKPDKEEDNKYINAELTKDSTPRKERAELWYNNNNDNKTVQEEGDLFKPLLDTIVTKYQKHFHMKDLLTIRLSNLFGSLQSRSIEPDKNYSHNGADRVLSNCI</sequence>
<feature type="non-terminal residue" evidence="2">
    <location>
        <position position="1"/>
    </location>
</feature>
<gene>
    <name evidence="2" type="ORF">GMARGA_LOCUS32072</name>
</gene>
<evidence type="ECO:0000256" key="1">
    <source>
        <dbReference type="SAM" id="MobiDB-lite"/>
    </source>
</evidence>
<reference evidence="2 3" key="1">
    <citation type="submission" date="2021-06" db="EMBL/GenBank/DDBJ databases">
        <authorList>
            <person name="Kallberg Y."/>
            <person name="Tangrot J."/>
            <person name="Rosling A."/>
        </authorList>
    </citation>
    <scope>NUCLEOTIDE SEQUENCE [LARGE SCALE GENOMIC DNA]</scope>
    <source>
        <strain evidence="2 3">120-4 pot B 10/14</strain>
    </source>
</reference>